<evidence type="ECO:0000313" key="2">
    <source>
        <dbReference type="Proteomes" id="UP001162164"/>
    </source>
</evidence>
<sequence>MLGIRRMQEMLKQMQEKLKVDAQDNKKHESIIDVLDSYSTMISTGGCLLDGVAVVYKITCIYCEFITK</sequence>
<accession>A0ABQ9K386</accession>
<dbReference type="EMBL" id="JAPWTJ010000053">
    <property type="protein sequence ID" value="KAJ8983960.1"/>
    <property type="molecule type" value="Genomic_DNA"/>
</dbReference>
<name>A0ABQ9K386_9CUCU</name>
<keyword evidence="2" id="KW-1185">Reference proteome</keyword>
<organism evidence="1 2">
    <name type="scientific">Molorchus minor</name>
    <dbReference type="NCBI Taxonomy" id="1323400"/>
    <lineage>
        <taxon>Eukaryota</taxon>
        <taxon>Metazoa</taxon>
        <taxon>Ecdysozoa</taxon>
        <taxon>Arthropoda</taxon>
        <taxon>Hexapoda</taxon>
        <taxon>Insecta</taxon>
        <taxon>Pterygota</taxon>
        <taxon>Neoptera</taxon>
        <taxon>Endopterygota</taxon>
        <taxon>Coleoptera</taxon>
        <taxon>Polyphaga</taxon>
        <taxon>Cucujiformia</taxon>
        <taxon>Chrysomeloidea</taxon>
        <taxon>Cerambycidae</taxon>
        <taxon>Lamiinae</taxon>
        <taxon>Monochamini</taxon>
        <taxon>Molorchus</taxon>
    </lineage>
</organism>
<reference evidence="1" key="1">
    <citation type="journal article" date="2023" name="Insect Mol. Biol.">
        <title>Genome sequencing provides insights into the evolution of gene families encoding plant cell wall-degrading enzymes in longhorned beetles.</title>
        <authorList>
            <person name="Shin N.R."/>
            <person name="Okamura Y."/>
            <person name="Kirsch R."/>
            <person name="Pauchet Y."/>
        </authorList>
    </citation>
    <scope>NUCLEOTIDE SEQUENCE</scope>
    <source>
        <strain evidence="1">MMC_N1</strain>
    </source>
</reference>
<gene>
    <name evidence="1" type="ORF">NQ317_008662</name>
</gene>
<protein>
    <submittedName>
        <fullName evidence="1">Uncharacterized protein</fullName>
    </submittedName>
</protein>
<evidence type="ECO:0000313" key="1">
    <source>
        <dbReference type="EMBL" id="KAJ8983960.1"/>
    </source>
</evidence>
<proteinExistence type="predicted"/>
<comment type="caution">
    <text evidence="1">The sequence shown here is derived from an EMBL/GenBank/DDBJ whole genome shotgun (WGS) entry which is preliminary data.</text>
</comment>
<dbReference type="Proteomes" id="UP001162164">
    <property type="component" value="Unassembled WGS sequence"/>
</dbReference>